<organism evidence="1 2">
    <name type="scientific">Rubroshorea leprosula</name>
    <dbReference type="NCBI Taxonomy" id="152421"/>
    <lineage>
        <taxon>Eukaryota</taxon>
        <taxon>Viridiplantae</taxon>
        <taxon>Streptophyta</taxon>
        <taxon>Embryophyta</taxon>
        <taxon>Tracheophyta</taxon>
        <taxon>Spermatophyta</taxon>
        <taxon>Magnoliopsida</taxon>
        <taxon>eudicotyledons</taxon>
        <taxon>Gunneridae</taxon>
        <taxon>Pentapetalae</taxon>
        <taxon>rosids</taxon>
        <taxon>malvids</taxon>
        <taxon>Malvales</taxon>
        <taxon>Dipterocarpaceae</taxon>
        <taxon>Rubroshorea</taxon>
    </lineage>
</organism>
<sequence length="47" mass="5596">MFTEAIESDSIICIGITEPPTERKIKIELPKARPYWQEKLQRLHWKA</sequence>
<reference evidence="1 2" key="1">
    <citation type="journal article" date="2021" name="Commun. Biol.">
        <title>The genome of Shorea leprosula (Dipterocarpaceae) highlights the ecological relevance of drought in aseasonal tropical rainforests.</title>
        <authorList>
            <person name="Ng K.K.S."/>
            <person name="Kobayashi M.J."/>
            <person name="Fawcett J.A."/>
            <person name="Hatakeyama M."/>
            <person name="Paape T."/>
            <person name="Ng C.H."/>
            <person name="Ang C.C."/>
            <person name="Tnah L.H."/>
            <person name="Lee C.T."/>
            <person name="Nishiyama T."/>
            <person name="Sese J."/>
            <person name="O'Brien M.J."/>
            <person name="Copetti D."/>
            <person name="Mohd Noor M.I."/>
            <person name="Ong R.C."/>
            <person name="Putra M."/>
            <person name="Sireger I.Z."/>
            <person name="Indrioko S."/>
            <person name="Kosugi Y."/>
            <person name="Izuno A."/>
            <person name="Isagi Y."/>
            <person name="Lee S.L."/>
            <person name="Shimizu K.K."/>
        </authorList>
    </citation>
    <scope>NUCLEOTIDE SEQUENCE [LARGE SCALE GENOMIC DNA]</scope>
    <source>
        <strain evidence="1">214</strain>
    </source>
</reference>
<dbReference type="EMBL" id="BPVZ01000069">
    <property type="protein sequence ID" value="GKV25610.1"/>
    <property type="molecule type" value="Genomic_DNA"/>
</dbReference>
<comment type="caution">
    <text evidence="1">The sequence shown here is derived from an EMBL/GenBank/DDBJ whole genome shotgun (WGS) entry which is preliminary data.</text>
</comment>
<gene>
    <name evidence="1" type="ORF">SLEP1_g35018</name>
</gene>
<evidence type="ECO:0000313" key="2">
    <source>
        <dbReference type="Proteomes" id="UP001054252"/>
    </source>
</evidence>
<accession>A0AAV5KM64</accession>
<evidence type="ECO:0000313" key="1">
    <source>
        <dbReference type="EMBL" id="GKV25610.1"/>
    </source>
</evidence>
<protein>
    <submittedName>
        <fullName evidence="1">Uncharacterized protein</fullName>
    </submittedName>
</protein>
<proteinExistence type="predicted"/>
<keyword evidence="2" id="KW-1185">Reference proteome</keyword>
<dbReference type="Proteomes" id="UP001054252">
    <property type="component" value="Unassembled WGS sequence"/>
</dbReference>
<name>A0AAV5KM64_9ROSI</name>
<dbReference type="AlphaFoldDB" id="A0AAV5KM64"/>